<evidence type="ECO:0000256" key="7">
    <source>
        <dbReference type="ARBA" id="ARBA00023136"/>
    </source>
</evidence>
<feature type="domain" description="COG complex component COG2 C-terminal" evidence="12">
    <location>
        <begin position="375"/>
        <end position="698"/>
    </location>
</feature>
<dbReference type="PANTHER" id="PTHR12961">
    <property type="entry name" value="CONSERVED OLIGOMERIC GOLGI COMPLEX COMPONENT 2"/>
    <property type="match status" value="1"/>
</dbReference>
<evidence type="ECO:0000256" key="5">
    <source>
        <dbReference type="ARBA" id="ARBA00022927"/>
    </source>
</evidence>
<dbReference type="GeneID" id="111129919"/>
<dbReference type="Pfam" id="PF12022">
    <property type="entry name" value="COG2_C"/>
    <property type="match status" value="1"/>
</dbReference>
<evidence type="ECO:0000256" key="3">
    <source>
        <dbReference type="ARBA" id="ARBA00020977"/>
    </source>
</evidence>
<dbReference type="GO" id="GO:0000139">
    <property type="term" value="C:Golgi membrane"/>
    <property type="evidence" value="ECO:0007669"/>
    <property type="project" value="UniProtKB-SubCell"/>
</dbReference>
<dbReference type="Pfam" id="PF06148">
    <property type="entry name" value="COG2_N"/>
    <property type="match status" value="1"/>
</dbReference>
<gene>
    <name evidence="14" type="primary">LOC111129919</name>
</gene>
<evidence type="ECO:0000259" key="12">
    <source>
        <dbReference type="Pfam" id="PF12022"/>
    </source>
</evidence>
<feature type="coiled-coil region" evidence="9">
    <location>
        <begin position="109"/>
        <end position="136"/>
    </location>
</feature>
<evidence type="ECO:0000256" key="4">
    <source>
        <dbReference type="ARBA" id="ARBA00022448"/>
    </source>
</evidence>
<keyword evidence="6" id="KW-0333">Golgi apparatus</keyword>
<evidence type="ECO:0000256" key="2">
    <source>
        <dbReference type="ARBA" id="ARBA00007603"/>
    </source>
</evidence>
<evidence type="ECO:0000313" key="13">
    <source>
        <dbReference type="Proteomes" id="UP000694844"/>
    </source>
</evidence>
<protein>
    <recommendedName>
        <fullName evidence="3">Conserved oligomeric Golgi complex subunit 2</fullName>
    </recommendedName>
    <alternativeName>
        <fullName evidence="8">Component of oligomeric Golgi complex 2</fullName>
    </alternativeName>
</protein>
<proteinExistence type="inferred from homology"/>
<evidence type="ECO:0000313" key="14">
    <source>
        <dbReference type="RefSeq" id="XP_022332171.1"/>
    </source>
</evidence>
<evidence type="ECO:0000256" key="6">
    <source>
        <dbReference type="ARBA" id="ARBA00023034"/>
    </source>
</evidence>
<keyword evidence="4" id="KW-0813">Transport</keyword>
<sequence>MTGDPNKGLPLPSGPASLCFDKDVFMQENFDVDQFVMECRRKVPLENLRDDLNTYLKILRSAMIELINKDYADFVNLSTNLVGMDKAIGNLTTPLEHLKEEVMTVKTAMEDAILAVEEKLKRREQIRQKKASLQRLMNIIHSVEKIEKLLGIHSGDHSSTTGQLNGQLIERVANEFNKLQFYVTKSKGLPLVEEIKPRIANITTTLQYSLEGQLLEGLQKGNTQVLHQCLRTYALIDKIKDAENLFRLNIVRPYMEEVISEKHLKSQGLDGMFGKVLEFIPKHCHLLKEVTLSGSSGSSEVVRGYDFLVNAVWPEIVANIEARTHSIFAPGNPDVFHKRFKTSMQFLNDFEKQCGTQTSVKRLRDHSSYHVFMTKWSLPVYYQIRFQDIAGDFESALDIPFNKPSGSTAFLLHSTAVLWNSLLSCWSDDIYLDLLCNRFWKLNLQLLSRYTHWLDDCYETEIEKRKTIEKEGAESGKQKSSMPTDKQNGSGDRVGTPSEGESTPLSPPVTNGQLLSLISDALKLASHVFQLFDNTIKPRLVAVGFTDLEDVRECLLECGEEIKSKLPRFQAYLVEEITTQCSVHLKQVNDIPRLYRRTNKEVPSKQSGYVTSLMKPIKMFTEEHSDILDENLKHQMFQRVFESLTESYYSATSDVLMSVKKVEDSLKRLKKNRGTDKSAGSQGMTDDDKIRQQFIVDIENFEAQLKDYGNFTDMESLKKLQSLAEEAKNSMTVTQ</sequence>
<dbReference type="KEGG" id="cvn:111129919"/>
<evidence type="ECO:0000256" key="9">
    <source>
        <dbReference type="SAM" id="Coils"/>
    </source>
</evidence>
<dbReference type="RefSeq" id="XP_022332171.1">
    <property type="nucleotide sequence ID" value="XM_022476463.1"/>
</dbReference>
<evidence type="ECO:0000256" key="10">
    <source>
        <dbReference type="SAM" id="MobiDB-lite"/>
    </source>
</evidence>
<evidence type="ECO:0000256" key="1">
    <source>
        <dbReference type="ARBA" id="ARBA00004395"/>
    </source>
</evidence>
<dbReference type="Proteomes" id="UP000694844">
    <property type="component" value="Chromosome 4"/>
</dbReference>
<dbReference type="OrthoDB" id="332281at2759"/>
<accession>A0A8B8DYV0</accession>
<feature type="compositionally biased region" description="Basic and acidic residues" evidence="10">
    <location>
        <begin position="468"/>
        <end position="477"/>
    </location>
</feature>
<dbReference type="GO" id="GO:0007030">
    <property type="term" value="P:Golgi organization"/>
    <property type="evidence" value="ECO:0007669"/>
    <property type="project" value="InterPro"/>
</dbReference>
<dbReference type="GO" id="GO:0006891">
    <property type="term" value="P:intra-Golgi vesicle-mediated transport"/>
    <property type="evidence" value="ECO:0007669"/>
    <property type="project" value="TreeGrafter"/>
</dbReference>
<organism evidence="13 14">
    <name type="scientific">Crassostrea virginica</name>
    <name type="common">Eastern oyster</name>
    <dbReference type="NCBI Taxonomy" id="6565"/>
    <lineage>
        <taxon>Eukaryota</taxon>
        <taxon>Metazoa</taxon>
        <taxon>Spiralia</taxon>
        <taxon>Lophotrochozoa</taxon>
        <taxon>Mollusca</taxon>
        <taxon>Bivalvia</taxon>
        <taxon>Autobranchia</taxon>
        <taxon>Pteriomorphia</taxon>
        <taxon>Ostreida</taxon>
        <taxon>Ostreoidea</taxon>
        <taxon>Ostreidae</taxon>
        <taxon>Crassostrea</taxon>
    </lineage>
</organism>
<feature type="domain" description="Conserved oligomeric Golgi complex subunit 2 N-terminal" evidence="11">
    <location>
        <begin position="18"/>
        <end position="91"/>
    </location>
</feature>
<dbReference type="InterPro" id="IPR024603">
    <property type="entry name" value="COG_complex_COG2_C"/>
</dbReference>
<keyword evidence="5" id="KW-0653">Protein transport</keyword>
<name>A0A8B8DYV0_CRAVI</name>
<feature type="compositionally biased region" description="Polar residues" evidence="10">
    <location>
        <begin position="478"/>
        <end position="490"/>
    </location>
</feature>
<keyword evidence="7" id="KW-0472">Membrane</keyword>
<dbReference type="InterPro" id="IPR009316">
    <property type="entry name" value="COG2"/>
</dbReference>
<comment type="subcellular location">
    <subcellularLocation>
        <location evidence="1">Golgi apparatus membrane</location>
        <topology evidence="1">Peripheral membrane protein</topology>
    </subcellularLocation>
</comment>
<dbReference type="GO" id="GO:0015031">
    <property type="term" value="P:protein transport"/>
    <property type="evidence" value="ECO:0007669"/>
    <property type="project" value="UniProtKB-KW"/>
</dbReference>
<evidence type="ECO:0000259" key="11">
    <source>
        <dbReference type="Pfam" id="PF06148"/>
    </source>
</evidence>
<comment type="similarity">
    <text evidence="2">Belongs to the COG2 family.</text>
</comment>
<feature type="compositionally biased region" description="Polar residues" evidence="10">
    <location>
        <begin position="499"/>
        <end position="508"/>
    </location>
</feature>
<dbReference type="InterPro" id="IPR024602">
    <property type="entry name" value="COG_su2_N"/>
</dbReference>
<dbReference type="PANTHER" id="PTHR12961:SF0">
    <property type="entry name" value="CONSERVED OLIGOMERIC GOLGI COMPLEX SUBUNIT 2"/>
    <property type="match status" value="1"/>
</dbReference>
<feature type="region of interest" description="Disordered" evidence="10">
    <location>
        <begin position="468"/>
        <end position="508"/>
    </location>
</feature>
<reference evidence="14" key="1">
    <citation type="submission" date="2025-08" db="UniProtKB">
        <authorList>
            <consortium name="RefSeq"/>
        </authorList>
    </citation>
    <scope>IDENTIFICATION</scope>
    <source>
        <tissue evidence="14">Whole sample</tissue>
    </source>
</reference>
<evidence type="ECO:0000256" key="8">
    <source>
        <dbReference type="ARBA" id="ARBA00031344"/>
    </source>
</evidence>
<dbReference type="AlphaFoldDB" id="A0A8B8DYV0"/>
<keyword evidence="9" id="KW-0175">Coiled coil</keyword>
<dbReference type="GO" id="GO:0017119">
    <property type="term" value="C:Golgi transport complex"/>
    <property type="evidence" value="ECO:0007669"/>
    <property type="project" value="TreeGrafter"/>
</dbReference>
<keyword evidence="13" id="KW-1185">Reference proteome</keyword>